<evidence type="ECO:0000313" key="1">
    <source>
        <dbReference type="EMBL" id="MBC5841607.1"/>
    </source>
</evidence>
<organism evidence="1 2">
    <name type="scientific">Flavobacterium kayseriense</name>
    <dbReference type="NCBI Taxonomy" id="2764714"/>
    <lineage>
        <taxon>Bacteria</taxon>
        <taxon>Pseudomonadati</taxon>
        <taxon>Bacteroidota</taxon>
        <taxon>Flavobacteriia</taxon>
        <taxon>Flavobacteriales</taxon>
        <taxon>Flavobacteriaceae</taxon>
        <taxon>Flavobacterium</taxon>
    </lineage>
</organism>
<dbReference type="EMBL" id="JACRUJ010000003">
    <property type="protein sequence ID" value="MBC5841607.1"/>
    <property type="molecule type" value="Genomic_DNA"/>
</dbReference>
<keyword evidence="2" id="KW-1185">Reference proteome</keyword>
<proteinExistence type="predicted"/>
<reference evidence="1 2" key="1">
    <citation type="submission" date="2020-08" db="EMBL/GenBank/DDBJ databases">
        <title>Description of novel Flavobacterium F-380 isolate.</title>
        <authorList>
            <person name="Saticioglu I.B."/>
            <person name="Duman M."/>
            <person name="Altun S."/>
        </authorList>
    </citation>
    <scope>NUCLEOTIDE SEQUENCE [LARGE SCALE GENOMIC DNA]</scope>
    <source>
        <strain evidence="1 2">F-380</strain>
    </source>
</reference>
<dbReference type="Proteomes" id="UP000629963">
    <property type="component" value="Unassembled WGS sequence"/>
</dbReference>
<sequence length="52" mass="5866">MRLEDLIFLDSPVHFAAAFVEALAIEAIRFTLQMLKAKGISIAKTAHFAWVY</sequence>
<name>A0ABR7J822_9FLAO</name>
<protein>
    <submittedName>
        <fullName evidence="1">Uncharacterized protein</fullName>
    </submittedName>
</protein>
<evidence type="ECO:0000313" key="2">
    <source>
        <dbReference type="Proteomes" id="UP000629963"/>
    </source>
</evidence>
<dbReference type="RefSeq" id="WP_187010187.1">
    <property type="nucleotide sequence ID" value="NZ_JACRUI010000003.1"/>
</dbReference>
<accession>A0ABR7J822</accession>
<comment type="caution">
    <text evidence="1">The sequence shown here is derived from an EMBL/GenBank/DDBJ whole genome shotgun (WGS) entry which is preliminary data.</text>
</comment>
<gene>
    <name evidence="1" type="ORF">H8R23_09325</name>
</gene>